<evidence type="ECO:0000313" key="3">
    <source>
        <dbReference type="EMBL" id="MDX8153391.1"/>
    </source>
</evidence>
<keyword evidence="2" id="KW-0472">Membrane</keyword>
<dbReference type="Proteomes" id="UP001277761">
    <property type="component" value="Unassembled WGS sequence"/>
</dbReference>
<feature type="region of interest" description="Disordered" evidence="1">
    <location>
        <begin position="160"/>
        <end position="215"/>
    </location>
</feature>
<organism evidence="3 4">
    <name type="scientific">Patulibacter brassicae</name>
    <dbReference type="NCBI Taxonomy" id="1705717"/>
    <lineage>
        <taxon>Bacteria</taxon>
        <taxon>Bacillati</taxon>
        <taxon>Actinomycetota</taxon>
        <taxon>Thermoleophilia</taxon>
        <taxon>Solirubrobacterales</taxon>
        <taxon>Patulibacteraceae</taxon>
        <taxon>Patulibacter</taxon>
    </lineage>
</organism>
<evidence type="ECO:0000313" key="4">
    <source>
        <dbReference type="Proteomes" id="UP001277761"/>
    </source>
</evidence>
<accession>A0ABU4VR20</accession>
<proteinExistence type="predicted"/>
<evidence type="ECO:0000256" key="2">
    <source>
        <dbReference type="SAM" id="Phobius"/>
    </source>
</evidence>
<keyword evidence="2" id="KW-0812">Transmembrane</keyword>
<sequence>MAAHVVDDPPIDTIKPPTAAKAGASRQSSAPRTGRSRARHLAVALAAGVAVLLTPSTAAAHGGISVAEGGSGGVRIAVQGSPAGPGQVDLATTLSGRGTGAGSKVVYWIRPEGRRRSVRVATQRDERGIHHAEIPIAGRGSWQDWDVAAYVTLSTGTRLRVTNDRSAPPGPPQRPDASRAARPEGRTTTAPSAPQPAASEAAVEDVSGEGDGAPPWVVPSLGALILVSALGVASLKRRRRGRDDR</sequence>
<keyword evidence="2" id="KW-1133">Transmembrane helix</keyword>
<evidence type="ECO:0000256" key="1">
    <source>
        <dbReference type="SAM" id="MobiDB-lite"/>
    </source>
</evidence>
<feature type="region of interest" description="Disordered" evidence="1">
    <location>
        <begin position="1"/>
        <end position="37"/>
    </location>
</feature>
<name>A0ABU4VR20_9ACTN</name>
<reference evidence="3 4" key="1">
    <citation type="submission" date="2023-11" db="EMBL/GenBank/DDBJ databases">
        <authorList>
            <person name="Xu M."/>
            <person name="Jiang T."/>
        </authorList>
    </citation>
    <scope>NUCLEOTIDE SEQUENCE [LARGE SCALE GENOMIC DNA]</scope>
    <source>
        <strain evidence="3 4">SD</strain>
    </source>
</reference>
<dbReference type="RefSeq" id="WP_319955542.1">
    <property type="nucleotide sequence ID" value="NZ_JAXAVX010000013.1"/>
</dbReference>
<protein>
    <submittedName>
        <fullName evidence="3">Uncharacterized protein</fullName>
    </submittedName>
</protein>
<comment type="caution">
    <text evidence="3">The sequence shown here is derived from an EMBL/GenBank/DDBJ whole genome shotgun (WGS) entry which is preliminary data.</text>
</comment>
<feature type="transmembrane region" description="Helical" evidence="2">
    <location>
        <begin position="216"/>
        <end position="235"/>
    </location>
</feature>
<feature type="compositionally biased region" description="Basic and acidic residues" evidence="1">
    <location>
        <begin position="176"/>
        <end position="185"/>
    </location>
</feature>
<gene>
    <name evidence="3" type="ORF">SK069_17465</name>
</gene>
<keyword evidence="4" id="KW-1185">Reference proteome</keyword>
<dbReference type="EMBL" id="JAXAVX010000013">
    <property type="protein sequence ID" value="MDX8153391.1"/>
    <property type="molecule type" value="Genomic_DNA"/>
</dbReference>
<feature type="compositionally biased region" description="Low complexity" evidence="1">
    <location>
        <begin position="187"/>
        <end position="201"/>
    </location>
</feature>